<organism evidence="10">
    <name type="scientific">OCS116 cluster bacterium</name>
    <dbReference type="NCBI Taxonomy" id="2030921"/>
    <lineage>
        <taxon>Bacteria</taxon>
        <taxon>Pseudomonadati</taxon>
        <taxon>Pseudomonadota</taxon>
        <taxon>Alphaproteobacteria</taxon>
        <taxon>OCS116 cluster</taxon>
    </lineage>
</organism>
<dbReference type="Pfam" id="PF02803">
    <property type="entry name" value="Thiolase_C"/>
    <property type="match status" value="1"/>
</dbReference>
<dbReference type="CDD" id="cd00751">
    <property type="entry name" value="thiolase"/>
    <property type="match status" value="1"/>
</dbReference>
<dbReference type="InterPro" id="IPR020615">
    <property type="entry name" value="Thiolase_acyl_enz_int_AS"/>
</dbReference>
<dbReference type="GO" id="GO:0042619">
    <property type="term" value="P:poly-hydroxybutyrate biosynthetic process"/>
    <property type="evidence" value="ECO:0007669"/>
    <property type="project" value="UniProtKB-KW"/>
</dbReference>
<keyword evidence="4 7" id="KW-0012">Acyltransferase</keyword>
<feature type="domain" description="Thiolase N-terminal" evidence="8">
    <location>
        <begin position="9"/>
        <end position="265"/>
    </location>
</feature>
<proteinExistence type="inferred from homology"/>
<evidence type="ECO:0000256" key="5">
    <source>
        <dbReference type="ARBA" id="ARBA00037924"/>
    </source>
</evidence>
<evidence type="ECO:0000256" key="3">
    <source>
        <dbReference type="ARBA" id="ARBA00022752"/>
    </source>
</evidence>
<name>A0A2A4Z705_9PROT</name>
<reference key="1">
    <citation type="submission" date="2017-08" db="EMBL/GenBank/DDBJ databases">
        <title>A dynamic microbial community with high functional redundancy inhabits the cold, oxic subseafloor aquifer.</title>
        <authorList>
            <person name="Tully B.J."/>
            <person name="Wheat C.G."/>
            <person name="Glazer B.T."/>
            <person name="Huber J.A."/>
        </authorList>
    </citation>
    <scope>NUCLEOTIDE SEQUENCE [LARGE SCALE GENOMIC DNA]</scope>
</reference>
<dbReference type="InterPro" id="IPR020616">
    <property type="entry name" value="Thiolase_N"/>
</dbReference>
<dbReference type="InterPro" id="IPR002155">
    <property type="entry name" value="Thiolase"/>
</dbReference>
<feature type="active site" description="Proton acceptor" evidence="6">
    <location>
        <position position="352"/>
    </location>
</feature>
<dbReference type="EMBL" id="NVUS01000003">
    <property type="protein sequence ID" value="PCJ02909.1"/>
    <property type="molecule type" value="Genomic_DNA"/>
</dbReference>
<evidence type="ECO:0000256" key="6">
    <source>
        <dbReference type="PIRSR" id="PIRSR000429-1"/>
    </source>
</evidence>
<dbReference type="InterPro" id="IPR020610">
    <property type="entry name" value="Thiolase_AS"/>
</dbReference>
<evidence type="ECO:0000256" key="1">
    <source>
        <dbReference type="ARBA" id="ARBA00010982"/>
    </source>
</evidence>
<dbReference type="InterPro" id="IPR016039">
    <property type="entry name" value="Thiolase-like"/>
</dbReference>
<evidence type="ECO:0000259" key="9">
    <source>
        <dbReference type="Pfam" id="PF02803"/>
    </source>
</evidence>
<evidence type="ECO:0000256" key="2">
    <source>
        <dbReference type="ARBA" id="ARBA00022679"/>
    </source>
</evidence>
<dbReference type="PROSITE" id="PS00099">
    <property type="entry name" value="THIOLASE_3"/>
    <property type="match status" value="1"/>
</dbReference>
<sequence length="396" mass="41116">MSDIKTDPIVIVSYARTPLGAFQGGLSAVTAPELGSIAIKAALERGGVSEHDVDEVYMGNVLSAGLKQAPARQAALGADLPKSVPSTTISKVCGSGLKAVMLAFDGLHVRTGDIVVAGGMESMTNAPFLLPNARAGMRYGHGQVLDHMAYDGLENAYDGQSMGIFAEATADKYEFTREAQDEYAIRSLSRATEAASNGAFDGEIVAVTVKSRRGDVIVDKDEGPQNARPKKIPTLRPAFRKGGTVTAANSSSINDGAAALVVMRASTAKEKGLTPICEIVGTQSFAQEPEWFTTAPVCAIKRLLKNLGWAAGDVDLYEINEAFACVAMAAIKNLGLDEDKVNVNGGACAIGHPIGASGARILVTLIHALKVRGKSTGIASLCIGGGEAVALGVKML</sequence>
<dbReference type="Gene3D" id="3.40.47.10">
    <property type="match status" value="2"/>
</dbReference>
<dbReference type="AlphaFoldDB" id="A0A2A4Z705"/>
<evidence type="ECO:0000313" key="10">
    <source>
        <dbReference type="EMBL" id="PCJ02909.1"/>
    </source>
</evidence>
<dbReference type="GO" id="GO:0044281">
    <property type="term" value="P:small molecule metabolic process"/>
    <property type="evidence" value="ECO:0007669"/>
    <property type="project" value="UniProtKB-ARBA"/>
</dbReference>
<feature type="active site" description="Acyl-thioester intermediate" evidence="6">
    <location>
        <position position="93"/>
    </location>
</feature>
<feature type="domain" description="Thiolase C-terminal" evidence="9">
    <location>
        <begin position="274"/>
        <end position="393"/>
    </location>
</feature>
<dbReference type="SUPFAM" id="SSF53901">
    <property type="entry name" value="Thiolase-like"/>
    <property type="match status" value="2"/>
</dbReference>
<dbReference type="EC" id="2.3.1.9" evidence="10"/>
<dbReference type="GO" id="GO:0003985">
    <property type="term" value="F:acetyl-CoA C-acetyltransferase activity"/>
    <property type="evidence" value="ECO:0007669"/>
    <property type="project" value="UniProtKB-EC"/>
</dbReference>
<accession>A0A2A4Z705</accession>
<dbReference type="PIRSF" id="PIRSF000429">
    <property type="entry name" value="Ac-CoA_Ac_transf"/>
    <property type="match status" value="1"/>
</dbReference>
<comment type="pathway">
    <text evidence="5">Metabolic intermediate biosynthesis; (R)-mevalonate biosynthesis; (R)-mevalonate from acetyl-CoA: step 1/3.</text>
</comment>
<evidence type="ECO:0000256" key="4">
    <source>
        <dbReference type="ARBA" id="ARBA00023315"/>
    </source>
</evidence>
<feature type="active site" description="Proton acceptor" evidence="6">
    <location>
        <position position="382"/>
    </location>
</feature>
<dbReference type="PANTHER" id="PTHR18919:SF138">
    <property type="entry name" value="ACETYL-COA C-ACETYLTRANSFERASE"/>
    <property type="match status" value="1"/>
</dbReference>
<evidence type="ECO:0000259" key="8">
    <source>
        <dbReference type="Pfam" id="PF00108"/>
    </source>
</evidence>
<evidence type="ECO:0000256" key="7">
    <source>
        <dbReference type="RuleBase" id="RU003557"/>
    </source>
</evidence>
<comment type="caution">
    <text evidence="10">The sequence shown here is derived from an EMBL/GenBank/DDBJ whole genome shotgun (WGS) entry which is preliminary data.</text>
</comment>
<dbReference type="PROSITE" id="PS00098">
    <property type="entry name" value="THIOLASE_1"/>
    <property type="match status" value="1"/>
</dbReference>
<dbReference type="PANTHER" id="PTHR18919">
    <property type="entry name" value="ACETYL-COA C-ACYLTRANSFERASE"/>
    <property type="match status" value="1"/>
</dbReference>
<protein>
    <submittedName>
        <fullName evidence="10">Acetyl-CoA C-acyltransferase</fullName>
        <ecNumber evidence="10">2.3.1.9</ecNumber>
    </submittedName>
</protein>
<reference evidence="10" key="2">
    <citation type="journal article" date="2018" name="ISME J.">
        <title>A dynamic microbial community with high functional redundancy inhabits the cold, oxic subseafloor aquifer.</title>
        <authorList>
            <person name="Tully B.J."/>
            <person name="Wheat C.G."/>
            <person name="Glazer B.T."/>
            <person name="Huber J.A."/>
        </authorList>
    </citation>
    <scope>NUCLEOTIDE SEQUENCE</scope>
    <source>
        <strain evidence="10">NORP83</strain>
    </source>
</reference>
<dbReference type="Pfam" id="PF00108">
    <property type="entry name" value="Thiolase_N"/>
    <property type="match status" value="1"/>
</dbReference>
<comment type="similarity">
    <text evidence="1 7">Belongs to the thiolase-like superfamily. Thiolase family.</text>
</comment>
<dbReference type="InterPro" id="IPR020617">
    <property type="entry name" value="Thiolase_C"/>
</dbReference>
<keyword evidence="2 7" id="KW-0808">Transferase</keyword>
<keyword evidence="3" id="KW-0583">PHB biosynthesis</keyword>
<dbReference type="NCBIfam" id="TIGR01930">
    <property type="entry name" value="AcCoA-C-Actrans"/>
    <property type="match status" value="1"/>
</dbReference>
<gene>
    <name evidence="10" type="ORF">COB13_02910</name>
</gene>
<dbReference type="FunFam" id="3.40.47.10:FF:000010">
    <property type="entry name" value="Acetyl-CoA acetyltransferase (Thiolase)"/>
    <property type="match status" value="1"/>
</dbReference>